<evidence type="ECO:0000256" key="1">
    <source>
        <dbReference type="ARBA" id="ARBA00022679"/>
    </source>
</evidence>
<dbReference type="RefSeq" id="WP_159598879.1">
    <property type="nucleotide sequence ID" value="NZ_CACSAS010000001.1"/>
</dbReference>
<dbReference type="Gene3D" id="3.30.1540.10">
    <property type="entry name" value="formyl-coa transferase, domain 3"/>
    <property type="match status" value="1"/>
</dbReference>
<dbReference type="PANTHER" id="PTHR48207:SF3">
    <property type="entry name" value="SUCCINATE--HYDROXYMETHYLGLUTARATE COA-TRANSFERASE"/>
    <property type="match status" value="1"/>
</dbReference>
<dbReference type="Proteomes" id="UP000433050">
    <property type="component" value="Unassembled WGS sequence"/>
</dbReference>
<evidence type="ECO:0000313" key="3">
    <source>
        <dbReference type="Proteomes" id="UP000433050"/>
    </source>
</evidence>
<dbReference type="InterPro" id="IPR023606">
    <property type="entry name" value="CoA-Trfase_III_dom_1_sf"/>
</dbReference>
<evidence type="ECO:0000313" key="2">
    <source>
        <dbReference type="EMBL" id="CAA0097847.1"/>
    </source>
</evidence>
<dbReference type="InterPro" id="IPR050483">
    <property type="entry name" value="CoA-transferase_III_domain"/>
</dbReference>
<dbReference type="InterPro" id="IPR044855">
    <property type="entry name" value="CoA-Trfase_III_dom3_sf"/>
</dbReference>
<organism evidence="2 3">
    <name type="scientific">Starkeya nomas</name>
    <dbReference type="NCBI Taxonomy" id="2666134"/>
    <lineage>
        <taxon>Bacteria</taxon>
        <taxon>Pseudomonadati</taxon>
        <taxon>Pseudomonadota</taxon>
        <taxon>Alphaproteobacteria</taxon>
        <taxon>Hyphomicrobiales</taxon>
        <taxon>Xanthobacteraceae</taxon>
        <taxon>Starkeya</taxon>
    </lineage>
</organism>
<proteinExistence type="predicted"/>
<dbReference type="Pfam" id="PF02515">
    <property type="entry name" value="CoA_transf_3"/>
    <property type="match status" value="1"/>
</dbReference>
<dbReference type="EC" id="2.8.3.19" evidence="2"/>
<sequence length="399" mass="41765">MTHLPPPLAGLRVLDFSRMLAGPFCTALLADAGADVIKIESPEGDDARHFAPRVGGESAYFLLINRGKRSLVLDLKSEEGRCTVHALAREADVVVENFRPGVARRLGIDYETLAAINPKLVYASISGFGQEGPLSHRPAYDIIAQAMSGIMSVNGPAGSAPNRVGESIGDLIAGLQGTWAILAALHGRNRDGRGQHLDIAMVDSIVAIMITALSQYLFTGEVPGRIGNAHPISAPLDSFAAADGHLIIAVANDALFSRLAAAIGRPELAGDPRFATDIARKANEAELKAILEQWSRARSVAEAVAALEAAQVPASPILSVDQMIESVHAKARGFIRTVAHPTAGTIPLVSQPVHFLGSGTLPMGPAPLLGQHSSEILAGMTTGWPAQAALDEALSPATN</sequence>
<dbReference type="GO" id="GO:0008410">
    <property type="term" value="F:CoA-transferase activity"/>
    <property type="evidence" value="ECO:0007669"/>
    <property type="project" value="TreeGrafter"/>
</dbReference>
<dbReference type="SUPFAM" id="SSF89796">
    <property type="entry name" value="CoA-transferase family III (CaiB/BaiF)"/>
    <property type="match status" value="1"/>
</dbReference>
<dbReference type="InterPro" id="IPR003673">
    <property type="entry name" value="CoA-Trfase_fam_III"/>
</dbReference>
<keyword evidence="3" id="KW-1185">Reference proteome</keyword>
<dbReference type="PANTHER" id="PTHR48207">
    <property type="entry name" value="SUCCINATE--HYDROXYMETHYLGLUTARATE COA-TRANSFERASE"/>
    <property type="match status" value="1"/>
</dbReference>
<protein>
    <submittedName>
        <fullName evidence="2">Acetyl-CoA:oxalate CoA-transferase</fullName>
        <ecNumber evidence="2">2.8.3.19</ecNumber>
    </submittedName>
</protein>
<dbReference type="Gene3D" id="3.40.50.10540">
    <property type="entry name" value="Crotonobetainyl-coa:carnitine coa-transferase, domain 1"/>
    <property type="match status" value="1"/>
</dbReference>
<dbReference type="AlphaFoldDB" id="A0A5S9P3X9"/>
<dbReference type="EMBL" id="CACSAS010000001">
    <property type="protein sequence ID" value="CAA0097847.1"/>
    <property type="molecule type" value="Genomic_DNA"/>
</dbReference>
<reference evidence="2 3" key="1">
    <citation type="submission" date="2019-12" db="EMBL/GenBank/DDBJ databases">
        <authorList>
            <person name="Reyes-Prieto M."/>
        </authorList>
    </citation>
    <scope>NUCLEOTIDE SEQUENCE [LARGE SCALE GENOMIC DNA]</scope>
    <source>
        <strain evidence="2">HF14-78462</strain>
    </source>
</reference>
<keyword evidence="1 2" id="KW-0808">Transferase</keyword>
<name>A0A5S9P3X9_9HYPH</name>
<accession>A0A5S9P3X9</accession>
<gene>
    <name evidence="2" type="primary">uctC_4</name>
    <name evidence="2" type="ORF">STARVERO_02200</name>
</gene>